<evidence type="ECO:0000256" key="1">
    <source>
        <dbReference type="SAM" id="Phobius"/>
    </source>
</evidence>
<dbReference type="PANTHER" id="PTHR43179:SF11">
    <property type="entry name" value="GLYCOSYL TRANSFERASE"/>
    <property type="match status" value="1"/>
</dbReference>
<dbReference type="PANTHER" id="PTHR43179">
    <property type="entry name" value="RHAMNOSYLTRANSFERASE WBBL"/>
    <property type="match status" value="1"/>
</dbReference>
<protein>
    <recommendedName>
        <fullName evidence="2">Glycosyltransferase 2-like domain-containing protein</fullName>
    </recommendedName>
</protein>
<dbReference type="InterPro" id="IPR001173">
    <property type="entry name" value="Glyco_trans_2-like"/>
</dbReference>
<dbReference type="SUPFAM" id="SSF53448">
    <property type="entry name" value="Nucleotide-diphospho-sugar transferases"/>
    <property type="match status" value="1"/>
</dbReference>
<dbReference type="EMBL" id="PEWY01000038">
    <property type="protein sequence ID" value="PIU37357.1"/>
    <property type="molecule type" value="Genomic_DNA"/>
</dbReference>
<keyword evidence="1" id="KW-1133">Transmembrane helix</keyword>
<dbReference type="Gene3D" id="3.90.550.10">
    <property type="entry name" value="Spore Coat Polysaccharide Biosynthesis Protein SpsA, Chain A"/>
    <property type="match status" value="1"/>
</dbReference>
<organism evidence="3 4">
    <name type="scientific">Candidatus Roizmanbacteria bacterium CG07_land_8_20_14_0_80_34_15</name>
    <dbReference type="NCBI Taxonomy" id="1974849"/>
    <lineage>
        <taxon>Bacteria</taxon>
        <taxon>Candidatus Roizmaniibacteriota</taxon>
    </lineage>
</organism>
<evidence type="ECO:0000313" key="4">
    <source>
        <dbReference type="Proteomes" id="UP000230184"/>
    </source>
</evidence>
<name>A0A2M6YV19_9BACT</name>
<evidence type="ECO:0000313" key="3">
    <source>
        <dbReference type="EMBL" id="PIU37357.1"/>
    </source>
</evidence>
<sequence>MSQKVGVLILGLNSLGYLKECFDSLIAQEYKNISIYFGDNGSKDGSISFIKINYPKVKIRDLKINNGYAKGNNLLLETAFRDGVELCFIINPDTVLKKNTVSNLINSYNFHKNRGLRVGLIQPVILLDQDKSRINTVGNAVHLMGFGFCKDYMKKYIPIKNDREILSVSGTGMLISKELYENIGAFDEDFFMYNEDQDLSIRSFLSGYKNFLSSKSVMYHKYNFSKNKDKWFHSERNRLLILIKNYPLKLLLFLAVPFFITEILVLIYSLFTGWFFQKILSYADVVKKLITGYKKRKPFTVDKNYIKRLEYSLNFKPIYKIPIIFSWPYLLYKKFLILFF</sequence>
<dbReference type="AlphaFoldDB" id="A0A2M6YV19"/>
<keyword evidence="1" id="KW-0812">Transmembrane</keyword>
<proteinExistence type="predicted"/>
<feature type="domain" description="Glycosyltransferase 2-like" evidence="2">
    <location>
        <begin position="12"/>
        <end position="113"/>
    </location>
</feature>
<dbReference type="Pfam" id="PF00535">
    <property type="entry name" value="Glycos_transf_2"/>
    <property type="match status" value="1"/>
</dbReference>
<dbReference type="InterPro" id="IPR029044">
    <property type="entry name" value="Nucleotide-diphossugar_trans"/>
</dbReference>
<dbReference type="CDD" id="cd04186">
    <property type="entry name" value="GT_2_like_c"/>
    <property type="match status" value="1"/>
</dbReference>
<gene>
    <name evidence="3" type="ORF">COT02_01340</name>
</gene>
<reference evidence="4" key="1">
    <citation type="submission" date="2017-09" db="EMBL/GenBank/DDBJ databases">
        <title>Depth-based differentiation of microbial function through sediment-hosted aquifers and enrichment of novel symbionts in the deep terrestrial subsurface.</title>
        <authorList>
            <person name="Probst A.J."/>
            <person name="Ladd B."/>
            <person name="Jarett J.K."/>
            <person name="Geller-Mcgrath D.E."/>
            <person name="Sieber C.M.K."/>
            <person name="Emerson J.B."/>
            <person name="Anantharaman K."/>
            <person name="Thomas B.C."/>
            <person name="Malmstrom R."/>
            <person name="Stieglmeier M."/>
            <person name="Klingl A."/>
            <person name="Woyke T."/>
            <person name="Ryan C.M."/>
            <person name="Banfield J.F."/>
        </authorList>
    </citation>
    <scope>NUCLEOTIDE SEQUENCE [LARGE SCALE GENOMIC DNA]</scope>
</reference>
<keyword evidence="1" id="KW-0472">Membrane</keyword>
<accession>A0A2M6YV19</accession>
<dbReference type="Proteomes" id="UP000230184">
    <property type="component" value="Unassembled WGS sequence"/>
</dbReference>
<evidence type="ECO:0000259" key="2">
    <source>
        <dbReference type="Pfam" id="PF00535"/>
    </source>
</evidence>
<feature type="transmembrane region" description="Helical" evidence="1">
    <location>
        <begin position="250"/>
        <end position="271"/>
    </location>
</feature>
<comment type="caution">
    <text evidence="3">The sequence shown here is derived from an EMBL/GenBank/DDBJ whole genome shotgun (WGS) entry which is preliminary data.</text>
</comment>